<evidence type="ECO:0000256" key="4">
    <source>
        <dbReference type="SAM" id="Phobius"/>
    </source>
</evidence>
<gene>
    <name evidence="7" type="ORF">D5F01_LYC12013</name>
</gene>
<dbReference type="InterPro" id="IPR013106">
    <property type="entry name" value="Ig_V-set"/>
</dbReference>
<feature type="transmembrane region" description="Helical" evidence="4">
    <location>
        <begin position="483"/>
        <end position="504"/>
    </location>
</feature>
<dbReference type="InterPro" id="IPR036179">
    <property type="entry name" value="Ig-like_dom_sf"/>
</dbReference>
<keyword evidence="3" id="KW-1015">Disulfide bond</keyword>
<dbReference type="Pfam" id="PF07686">
    <property type="entry name" value="V-set"/>
    <property type="match status" value="2"/>
</dbReference>
<dbReference type="AlphaFoldDB" id="A0A6G0IG94"/>
<dbReference type="InterPro" id="IPR007110">
    <property type="entry name" value="Ig-like_dom"/>
</dbReference>
<feature type="domain" description="Ig-like" evidence="6">
    <location>
        <begin position="358"/>
        <end position="458"/>
    </location>
</feature>
<keyword evidence="4" id="KW-0472">Membrane</keyword>
<dbReference type="PANTHER" id="PTHR23268:SF117">
    <property type="entry name" value="T CELL RECEPTOR BETA VARIABLE 29-1"/>
    <property type="match status" value="1"/>
</dbReference>
<reference evidence="7 8" key="1">
    <citation type="submission" date="2019-07" db="EMBL/GenBank/DDBJ databases">
        <title>Chromosome genome assembly for large yellow croaker.</title>
        <authorList>
            <person name="Xiao S."/>
        </authorList>
    </citation>
    <scope>NUCLEOTIDE SEQUENCE [LARGE SCALE GENOMIC DNA]</scope>
    <source>
        <strain evidence="7">JMULYC20181020</strain>
        <tissue evidence="7">Muscle</tissue>
    </source>
</reference>
<evidence type="ECO:0000313" key="8">
    <source>
        <dbReference type="Proteomes" id="UP000424527"/>
    </source>
</evidence>
<comment type="caution">
    <text evidence="7">The sequence shown here is derived from an EMBL/GenBank/DDBJ whole genome shotgun (WGS) entry which is preliminary data.</text>
</comment>
<dbReference type="InterPro" id="IPR050413">
    <property type="entry name" value="TCR_beta_variable"/>
</dbReference>
<dbReference type="InterPro" id="IPR003599">
    <property type="entry name" value="Ig_sub"/>
</dbReference>
<keyword evidence="4" id="KW-0812">Transmembrane</keyword>
<evidence type="ECO:0000256" key="5">
    <source>
        <dbReference type="SAM" id="SignalP"/>
    </source>
</evidence>
<name>A0A6G0IG94_LARCR</name>
<feature type="signal peptide" evidence="5">
    <location>
        <begin position="1"/>
        <end position="21"/>
    </location>
</feature>
<proteinExistence type="predicted"/>
<feature type="domain" description="Ig-like" evidence="6">
    <location>
        <begin position="139"/>
        <end position="229"/>
    </location>
</feature>
<dbReference type="FunFam" id="2.60.40.10:FF:000283">
    <property type="entry name" value="Immunoglobulin kappa constant"/>
    <property type="match status" value="1"/>
</dbReference>
<keyword evidence="8" id="KW-1185">Reference proteome</keyword>
<sequence>MTPSHLIVSIITLFWIEGVYLSEEKQVIQTPTQLLMKPNSEVNLTLTHEIPRYDTILWYQSSPGNTSLKLIGYVYYKTPKVESQFQSHFKVSGDGEKIAYLHILNLRHPEDSGEYFGAANFVLSSVVIQQSVNPLIKHEGEEARLDCYHGDNDYPYMFWYQHKSVAGQRAMELIGKLHYENSNLEENFDARFNITGHSKRRAQLVISNIKLTDSAEYFCAASSQAVLITQWPHYIVTAPSVLAEMHCYQNDTDYQYMYWYRQRGKSLQLIVTIVGATSSFEEGFKSGFQAVTSKEKQWSLTVPSVQSEHEAVYLCAASLHSDVADLRGHIQCDTGSEAYFGKGTKLTVLDPDQKLNPPQVKVLKPSAKECRNKKKTLVCVASKFYPDHVSVYWKINGENHTDGVVTDNNALKKDDGSYTITSRLRVAAEDWYIPDNNFTCIVSFYDGKETKDYPKVINGDKAPAAGRDITRERYLRLTNAAKLSYGVFIAKSCIYGAFVAFLVWKLQGSTGKQSN</sequence>
<dbReference type="PROSITE" id="PS50835">
    <property type="entry name" value="IG_LIKE"/>
    <property type="match status" value="2"/>
</dbReference>
<evidence type="ECO:0000256" key="1">
    <source>
        <dbReference type="ARBA" id="ARBA00022729"/>
    </source>
</evidence>
<dbReference type="GO" id="GO:0002376">
    <property type="term" value="P:immune system process"/>
    <property type="evidence" value="ECO:0007669"/>
    <property type="project" value="UniProtKB-KW"/>
</dbReference>
<feature type="chain" id="PRO_5026318445" description="Ig-like domain-containing protein" evidence="5">
    <location>
        <begin position="22"/>
        <end position="515"/>
    </location>
</feature>
<evidence type="ECO:0000259" key="6">
    <source>
        <dbReference type="PROSITE" id="PS50835"/>
    </source>
</evidence>
<dbReference type="GO" id="GO:0005886">
    <property type="term" value="C:plasma membrane"/>
    <property type="evidence" value="ECO:0007669"/>
    <property type="project" value="TreeGrafter"/>
</dbReference>
<dbReference type="Gene3D" id="2.60.40.10">
    <property type="entry name" value="Immunoglobulins"/>
    <property type="match status" value="4"/>
</dbReference>
<dbReference type="GO" id="GO:0007166">
    <property type="term" value="P:cell surface receptor signaling pathway"/>
    <property type="evidence" value="ECO:0007669"/>
    <property type="project" value="TreeGrafter"/>
</dbReference>
<dbReference type="PANTHER" id="PTHR23268">
    <property type="entry name" value="T-CELL RECEPTOR BETA CHAIN"/>
    <property type="match status" value="1"/>
</dbReference>
<dbReference type="EMBL" id="REGW02000011">
    <property type="protein sequence ID" value="KAE8290291.1"/>
    <property type="molecule type" value="Genomic_DNA"/>
</dbReference>
<dbReference type="SUPFAM" id="SSF48726">
    <property type="entry name" value="Immunoglobulin"/>
    <property type="match status" value="4"/>
</dbReference>
<organism evidence="7 8">
    <name type="scientific">Larimichthys crocea</name>
    <name type="common">Large yellow croaker</name>
    <name type="synonym">Pseudosciaena crocea</name>
    <dbReference type="NCBI Taxonomy" id="215358"/>
    <lineage>
        <taxon>Eukaryota</taxon>
        <taxon>Metazoa</taxon>
        <taxon>Chordata</taxon>
        <taxon>Craniata</taxon>
        <taxon>Vertebrata</taxon>
        <taxon>Euteleostomi</taxon>
        <taxon>Actinopterygii</taxon>
        <taxon>Neopterygii</taxon>
        <taxon>Teleostei</taxon>
        <taxon>Neoteleostei</taxon>
        <taxon>Acanthomorphata</taxon>
        <taxon>Eupercaria</taxon>
        <taxon>Sciaenidae</taxon>
        <taxon>Larimichthys</taxon>
    </lineage>
</organism>
<protein>
    <recommendedName>
        <fullName evidence="6">Ig-like domain-containing protein</fullName>
    </recommendedName>
</protein>
<dbReference type="SMART" id="SM00409">
    <property type="entry name" value="IG"/>
    <property type="match status" value="3"/>
</dbReference>
<evidence type="ECO:0000313" key="7">
    <source>
        <dbReference type="EMBL" id="KAE8290291.1"/>
    </source>
</evidence>
<dbReference type="Pfam" id="PF07654">
    <property type="entry name" value="C1-set"/>
    <property type="match status" value="1"/>
</dbReference>
<dbReference type="SMART" id="SM00407">
    <property type="entry name" value="IGc1"/>
    <property type="match status" value="1"/>
</dbReference>
<keyword evidence="1 5" id="KW-0732">Signal</keyword>
<dbReference type="SMART" id="SM00406">
    <property type="entry name" value="IGv"/>
    <property type="match status" value="3"/>
</dbReference>
<dbReference type="InterPro" id="IPR003597">
    <property type="entry name" value="Ig_C1-set"/>
</dbReference>
<dbReference type="InterPro" id="IPR013783">
    <property type="entry name" value="Ig-like_fold"/>
</dbReference>
<keyword evidence="4" id="KW-1133">Transmembrane helix</keyword>
<keyword evidence="2" id="KW-0391">Immunity</keyword>
<evidence type="ECO:0000256" key="3">
    <source>
        <dbReference type="ARBA" id="ARBA00023157"/>
    </source>
</evidence>
<evidence type="ECO:0000256" key="2">
    <source>
        <dbReference type="ARBA" id="ARBA00022859"/>
    </source>
</evidence>
<accession>A0A6G0IG94</accession>
<dbReference type="Proteomes" id="UP000424527">
    <property type="component" value="Unassembled WGS sequence"/>
</dbReference>